<name>A0A1I1XLZ1_PSEOC</name>
<accession>A0A1I1XLZ1</accession>
<feature type="transmembrane region" description="Helical" evidence="1">
    <location>
        <begin position="7"/>
        <end position="28"/>
    </location>
</feature>
<dbReference type="Proteomes" id="UP000243950">
    <property type="component" value="Unassembled WGS sequence"/>
</dbReference>
<proteinExistence type="predicted"/>
<sequence>MFFIRNLAVPFILIIGGVVAMMGLAILSRQGGAVADWARAMFPWLGVLPALGAVWAARRLVQIWQWQRGTLNGGCPSCTGVMTGGRCRMCGQR</sequence>
<keyword evidence="1" id="KW-0812">Transmembrane</keyword>
<dbReference type="EMBL" id="FOMO01000008">
    <property type="protein sequence ID" value="SFE08362.1"/>
    <property type="molecule type" value="Genomic_DNA"/>
</dbReference>
<evidence type="ECO:0000313" key="3">
    <source>
        <dbReference type="Proteomes" id="UP000243950"/>
    </source>
</evidence>
<evidence type="ECO:0000313" key="2">
    <source>
        <dbReference type="EMBL" id="SFE08362.1"/>
    </source>
</evidence>
<dbReference type="AlphaFoldDB" id="A0A1I1XLZ1"/>
<organism evidence="2 3">
    <name type="scientific">Pseudomonas straminea</name>
    <dbReference type="NCBI Taxonomy" id="47882"/>
    <lineage>
        <taxon>Bacteria</taxon>
        <taxon>Pseudomonadati</taxon>
        <taxon>Pseudomonadota</taxon>
        <taxon>Gammaproteobacteria</taxon>
        <taxon>Pseudomonadales</taxon>
        <taxon>Pseudomonadaceae</taxon>
        <taxon>Phytopseudomonas</taxon>
    </lineage>
</organism>
<keyword evidence="1" id="KW-1133">Transmembrane helix</keyword>
<reference evidence="3" key="1">
    <citation type="submission" date="2016-10" db="EMBL/GenBank/DDBJ databases">
        <authorList>
            <person name="Varghese N."/>
            <person name="Submissions S."/>
        </authorList>
    </citation>
    <scope>NUCLEOTIDE SEQUENCE [LARGE SCALE GENOMIC DNA]</scope>
    <source>
        <strain evidence="3">JCM 2783</strain>
    </source>
</reference>
<evidence type="ECO:0000256" key="1">
    <source>
        <dbReference type="SAM" id="Phobius"/>
    </source>
</evidence>
<feature type="transmembrane region" description="Helical" evidence="1">
    <location>
        <begin position="40"/>
        <end position="58"/>
    </location>
</feature>
<keyword evidence="3" id="KW-1185">Reference proteome</keyword>
<gene>
    <name evidence="2" type="ORF">SAMN05216372_108101</name>
</gene>
<keyword evidence="1" id="KW-0472">Membrane</keyword>
<protein>
    <submittedName>
        <fullName evidence="2">Uncharacterized protein</fullName>
    </submittedName>
</protein>